<sequence>MNCGEFNVYYLEPLDDCQAAYCKDLEPCPPGHVSTNGVQPGCSDNYPKIESDPTIKAFYNETSGYAYLLCSIHGESNASIIHTTHWIVNNEVVKETTLTDGDTDDTLDEDIYTLGSKVKCLVSSKYYGSDIASPPRESQEQGIEIIIDPPYVTVSEDQQLPSHVYVRASVPMSCTIRVKTQKVFQGRSEVVFSSCLLNIEYDTFDRFLNVEIDAVRDFQQDGDHILTVYFEPIGNCSVNVEPGYNETVPVIIALLFYIHTSLYLESDESVD</sequence>
<reference evidence="2" key="1">
    <citation type="submission" date="2025-08" db="UniProtKB">
        <authorList>
            <consortium name="RefSeq"/>
        </authorList>
    </citation>
    <scope>IDENTIFICATION</scope>
    <source>
        <tissue evidence="2">Testes</tissue>
    </source>
</reference>
<proteinExistence type="predicted"/>
<organism evidence="1 2">
    <name type="scientific">Saccoglossus kowalevskii</name>
    <name type="common">Acorn worm</name>
    <dbReference type="NCBI Taxonomy" id="10224"/>
    <lineage>
        <taxon>Eukaryota</taxon>
        <taxon>Metazoa</taxon>
        <taxon>Hemichordata</taxon>
        <taxon>Enteropneusta</taxon>
        <taxon>Harrimaniidae</taxon>
        <taxon>Saccoglossus</taxon>
    </lineage>
</organism>
<dbReference type="GeneID" id="102803370"/>
<keyword evidence="1" id="KW-1185">Reference proteome</keyword>
<dbReference type="Proteomes" id="UP000694865">
    <property type="component" value="Unplaced"/>
</dbReference>
<dbReference type="PROSITE" id="PS00092">
    <property type="entry name" value="N6_MTASE"/>
    <property type="match status" value="1"/>
</dbReference>
<dbReference type="InterPro" id="IPR002052">
    <property type="entry name" value="DNA_methylase_N6_adenine_CS"/>
</dbReference>
<accession>A0ABM0M5T8</accession>
<name>A0ABM0M5T8_SACKO</name>
<dbReference type="RefSeq" id="XP_006815379.1">
    <property type="nucleotide sequence ID" value="XM_006815316.1"/>
</dbReference>
<evidence type="ECO:0000313" key="1">
    <source>
        <dbReference type="Proteomes" id="UP000694865"/>
    </source>
</evidence>
<protein>
    <submittedName>
        <fullName evidence="2">von Willebrand factor D and EGF domain-containing protein-like</fullName>
    </submittedName>
</protein>
<evidence type="ECO:0000313" key="2">
    <source>
        <dbReference type="RefSeq" id="XP_006815379.1"/>
    </source>
</evidence>
<gene>
    <name evidence="2" type="primary">LOC102803370</name>
</gene>